<feature type="modified residue" description="4-aspartylphosphate" evidence="4">
    <location>
        <position position="57"/>
    </location>
</feature>
<feature type="domain" description="Response regulatory" evidence="5">
    <location>
        <begin position="8"/>
        <end position="122"/>
    </location>
</feature>
<name>A0A512N1J3_9HYPH</name>
<dbReference type="PROSITE" id="PS50110">
    <property type="entry name" value="RESPONSE_REGULATORY"/>
    <property type="match status" value="1"/>
</dbReference>
<gene>
    <name evidence="6" type="ORF">RSO01_00160</name>
</gene>
<evidence type="ECO:0000256" key="4">
    <source>
        <dbReference type="PROSITE-ProRule" id="PRU00169"/>
    </source>
</evidence>
<dbReference type="EMBL" id="BKAJ01000001">
    <property type="protein sequence ID" value="GEP52850.1"/>
    <property type="molecule type" value="Genomic_DNA"/>
</dbReference>
<reference evidence="6 7" key="1">
    <citation type="submission" date="2019-07" db="EMBL/GenBank/DDBJ databases">
        <title>Whole genome shotgun sequence of Reyranella soli NBRC 108950.</title>
        <authorList>
            <person name="Hosoyama A."/>
            <person name="Uohara A."/>
            <person name="Ohji S."/>
            <person name="Ichikawa N."/>
        </authorList>
    </citation>
    <scope>NUCLEOTIDE SEQUENCE [LARGE SCALE GENOMIC DNA]</scope>
    <source>
        <strain evidence="6 7">NBRC 108950</strain>
    </source>
</reference>
<dbReference type="AlphaFoldDB" id="A0A512N1J3"/>
<dbReference type="CDD" id="cd00156">
    <property type="entry name" value="REC"/>
    <property type="match status" value="1"/>
</dbReference>
<dbReference type="PANTHER" id="PTHR44591">
    <property type="entry name" value="STRESS RESPONSE REGULATOR PROTEIN 1"/>
    <property type="match status" value="1"/>
</dbReference>
<dbReference type="Proteomes" id="UP000321058">
    <property type="component" value="Unassembled WGS sequence"/>
</dbReference>
<evidence type="ECO:0000256" key="2">
    <source>
        <dbReference type="ARBA" id="ARBA00023015"/>
    </source>
</evidence>
<dbReference type="SUPFAM" id="SSF52172">
    <property type="entry name" value="CheY-like"/>
    <property type="match status" value="1"/>
</dbReference>
<keyword evidence="1 4" id="KW-0597">Phosphoprotein</keyword>
<keyword evidence="3" id="KW-0804">Transcription</keyword>
<sequence length="149" mass="16197">MSNDFTCDVLIVEDERIQCEEMAAFLARAGLSVATAHDGTTGLAQARRYPPRVALLDYNLPDMTGVQLAEKLRAAFPEMAILIASGRIEGLSEQTLKSLGISVFVNKPLPLGPLRQAVLRLARSTPVNRIERQQRTGGWLTAGLGGTRH</sequence>
<accession>A0A512N1J3</accession>
<dbReference type="GO" id="GO:0000160">
    <property type="term" value="P:phosphorelay signal transduction system"/>
    <property type="evidence" value="ECO:0007669"/>
    <property type="project" value="InterPro"/>
</dbReference>
<evidence type="ECO:0000259" key="5">
    <source>
        <dbReference type="PROSITE" id="PS50110"/>
    </source>
</evidence>
<protein>
    <recommendedName>
        <fullName evidence="5">Response regulatory domain-containing protein</fullName>
    </recommendedName>
</protein>
<dbReference type="PANTHER" id="PTHR44591:SF3">
    <property type="entry name" value="RESPONSE REGULATORY DOMAIN-CONTAINING PROTEIN"/>
    <property type="match status" value="1"/>
</dbReference>
<dbReference type="InterPro" id="IPR001789">
    <property type="entry name" value="Sig_transdc_resp-reg_receiver"/>
</dbReference>
<dbReference type="RefSeq" id="WP_170302757.1">
    <property type="nucleotide sequence ID" value="NZ_BKAJ01000001.1"/>
</dbReference>
<dbReference type="InterPro" id="IPR011006">
    <property type="entry name" value="CheY-like_superfamily"/>
</dbReference>
<evidence type="ECO:0000313" key="6">
    <source>
        <dbReference type="EMBL" id="GEP52850.1"/>
    </source>
</evidence>
<keyword evidence="7" id="KW-1185">Reference proteome</keyword>
<evidence type="ECO:0000256" key="3">
    <source>
        <dbReference type="ARBA" id="ARBA00023163"/>
    </source>
</evidence>
<keyword evidence="2" id="KW-0805">Transcription regulation</keyword>
<dbReference type="SMART" id="SM00448">
    <property type="entry name" value="REC"/>
    <property type="match status" value="1"/>
</dbReference>
<dbReference type="Gene3D" id="3.40.50.2300">
    <property type="match status" value="1"/>
</dbReference>
<organism evidence="6 7">
    <name type="scientific">Reyranella soli</name>
    <dbReference type="NCBI Taxonomy" id="1230389"/>
    <lineage>
        <taxon>Bacteria</taxon>
        <taxon>Pseudomonadati</taxon>
        <taxon>Pseudomonadota</taxon>
        <taxon>Alphaproteobacteria</taxon>
        <taxon>Hyphomicrobiales</taxon>
        <taxon>Reyranellaceae</taxon>
        <taxon>Reyranella</taxon>
    </lineage>
</organism>
<evidence type="ECO:0000313" key="7">
    <source>
        <dbReference type="Proteomes" id="UP000321058"/>
    </source>
</evidence>
<comment type="caution">
    <text evidence="6">The sequence shown here is derived from an EMBL/GenBank/DDBJ whole genome shotgun (WGS) entry which is preliminary data.</text>
</comment>
<dbReference type="Pfam" id="PF00072">
    <property type="entry name" value="Response_reg"/>
    <property type="match status" value="1"/>
</dbReference>
<dbReference type="InterPro" id="IPR050595">
    <property type="entry name" value="Bact_response_regulator"/>
</dbReference>
<evidence type="ECO:0000256" key="1">
    <source>
        <dbReference type="ARBA" id="ARBA00022553"/>
    </source>
</evidence>
<proteinExistence type="predicted"/>